<dbReference type="EMBL" id="BLXT01004654">
    <property type="protein sequence ID" value="GFO16207.1"/>
    <property type="molecule type" value="Genomic_DNA"/>
</dbReference>
<gene>
    <name evidence="1" type="ORF">PoB_004271200</name>
</gene>
<comment type="caution">
    <text evidence="1">The sequence shown here is derived from an EMBL/GenBank/DDBJ whole genome shotgun (WGS) entry which is preliminary data.</text>
</comment>
<sequence>MCFSTKFTELWSVRYQKKKTKPKKTKIYVSSECLETERWRLEGALHGIKLTRGVGGSVASESALRSAGTRLSRVRTPPPASWPDGGPESLRSLCCELAIYKNKLFSAKFHPTPTFYHKINCTRFSKMGIELQISRSTQNLRIRVSTKPLSFPPVT</sequence>
<proteinExistence type="predicted"/>
<evidence type="ECO:0000313" key="2">
    <source>
        <dbReference type="Proteomes" id="UP000735302"/>
    </source>
</evidence>
<organism evidence="1 2">
    <name type="scientific">Plakobranchus ocellatus</name>
    <dbReference type="NCBI Taxonomy" id="259542"/>
    <lineage>
        <taxon>Eukaryota</taxon>
        <taxon>Metazoa</taxon>
        <taxon>Spiralia</taxon>
        <taxon>Lophotrochozoa</taxon>
        <taxon>Mollusca</taxon>
        <taxon>Gastropoda</taxon>
        <taxon>Heterobranchia</taxon>
        <taxon>Euthyneura</taxon>
        <taxon>Panpulmonata</taxon>
        <taxon>Sacoglossa</taxon>
        <taxon>Placobranchoidea</taxon>
        <taxon>Plakobranchidae</taxon>
        <taxon>Plakobranchus</taxon>
    </lineage>
</organism>
<accession>A0AAV4B9W0</accession>
<protein>
    <submittedName>
        <fullName evidence="1">Uncharacterized protein</fullName>
    </submittedName>
</protein>
<dbReference type="AlphaFoldDB" id="A0AAV4B9W0"/>
<evidence type="ECO:0000313" key="1">
    <source>
        <dbReference type="EMBL" id="GFO16207.1"/>
    </source>
</evidence>
<name>A0AAV4B9W0_9GAST</name>
<keyword evidence="2" id="KW-1185">Reference proteome</keyword>
<dbReference type="Proteomes" id="UP000735302">
    <property type="component" value="Unassembled WGS sequence"/>
</dbReference>
<reference evidence="1 2" key="1">
    <citation type="journal article" date="2021" name="Elife">
        <title>Chloroplast acquisition without the gene transfer in kleptoplastic sea slugs, Plakobranchus ocellatus.</title>
        <authorList>
            <person name="Maeda T."/>
            <person name="Takahashi S."/>
            <person name="Yoshida T."/>
            <person name="Shimamura S."/>
            <person name="Takaki Y."/>
            <person name="Nagai Y."/>
            <person name="Toyoda A."/>
            <person name="Suzuki Y."/>
            <person name="Arimoto A."/>
            <person name="Ishii H."/>
            <person name="Satoh N."/>
            <person name="Nishiyama T."/>
            <person name="Hasebe M."/>
            <person name="Maruyama T."/>
            <person name="Minagawa J."/>
            <person name="Obokata J."/>
            <person name="Shigenobu S."/>
        </authorList>
    </citation>
    <scope>NUCLEOTIDE SEQUENCE [LARGE SCALE GENOMIC DNA]</scope>
</reference>